<evidence type="ECO:0000256" key="1">
    <source>
        <dbReference type="SAM" id="Phobius"/>
    </source>
</evidence>
<dbReference type="Proteomes" id="UP000606974">
    <property type="component" value="Unassembled WGS sequence"/>
</dbReference>
<accession>A0A8H7AS71</accession>
<keyword evidence="1" id="KW-1133">Transmembrane helix</keyword>
<comment type="caution">
    <text evidence="2">The sequence shown here is derived from an EMBL/GenBank/DDBJ whole genome shotgun (WGS) entry which is preliminary data.</text>
</comment>
<dbReference type="AlphaFoldDB" id="A0A8H7AS71"/>
<proteinExistence type="predicted"/>
<sequence length="67" mass="7405">MSTQPDAHIHYGVWIKWDHNAIAGSTINLSSRSDNFLTAFLALFVGMAGTAAWKILAFSVHQLRATF</sequence>
<reference evidence="2" key="1">
    <citation type="submission" date="2020-02" db="EMBL/GenBank/DDBJ databases">
        <authorList>
            <person name="Palmer J.M."/>
        </authorList>
    </citation>
    <scope>NUCLEOTIDE SEQUENCE</scope>
    <source>
        <strain evidence="2">EPUS1.4</strain>
        <tissue evidence="2">Thallus</tissue>
    </source>
</reference>
<evidence type="ECO:0000313" key="3">
    <source>
        <dbReference type="Proteomes" id="UP000606974"/>
    </source>
</evidence>
<organism evidence="2 3">
    <name type="scientific">Endocarpon pusillum</name>
    <dbReference type="NCBI Taxonomy" id="364733"/>
    <lineage>
        <taxon>Eukaryota</taxon>
        <taxon>Fungi</taxon>
        <taxon>Dikarya</taxon>
        <taxon>Ascomycota</taxon>
        <taxon>Pezizomycotina</taxon>
        <taxon>Eurotiomycetes</taxon>
        <taxon>Chaetothyriomycetidae</taxon>
        <taxon>Verrucariales</taxon>
        <taxon>Verrucariaceae</taxon>
        <taxon>Endocarpon</taxon>
    </lineage>
</organism>
<name>A0A8H7AS71_9EURO</name>
<protein>
    <submittedName>
        <fullName evidence="2">Uncharacterized protein</fullName>
    </submittedName>
</protein>
<evidence type="ECO:0000313" key="2">
    <source>
        <dbReference type="EMBL" id="KAF7514233.1"/>
    </source>
</evidence>
<keyword evidence="3" id="KW-1185">Reference proteome</keyword>
<keyword evidence="1" id="KW-0812">Transmembrane</keyword>
<keyword evidence="1" id="KW-0472">Membrane</keyword>
<dbReference type="EMBL" id="JAACFV010000001">
    <property type="protein sequence ID" value="KAF7514233.1"/>
    <property type="molecule type" value="Genomic_DNA"/>
</dbReference>
<gene>
    <name evidence="2" type="ORF">GJ744_000003</name>
</gene>
<feature type="transmembrane region" description="Helical" evidence="1">
    <location>
        <begin position="36"/>
        <end position="56"/>
    </location>
</feature>
<dbReference type="OrthoDB" id="3540210at2759"/>